<organism evidence="2 3">
    <name type="scientific">Acaulospora morrowiae</name>
    <dbReference type="NCBI Taxonomy" id="94023"/>
    <lineage>
        <taxon>Eukaryota</taxon>
        <taxon>Fungi</taxon>
        <taxon>Fungi incertae sedis</taxon>
        <taxon>Mucoromycota</taxon>
        <taxon>Glomeromycotina</taxon>
        <taxon>Glomeromycetes</taxon>
        <taxon>Diversisporales</taxon>
        <taxon>Acaulosporaceae</taxon>
        <taxon>Acaulospora</taxon>
    </lineage>
</organism>
<dbReference type="Pfam" id="PF07714">
    <property type="entry name" value="PK_Tyr_Ser-Thr"/>
    <property type="match status" value="1"/>
</dbReference>
<protein>
    <submittedName>
        <fullName evidence="2">1783_t:CDS:1</fullName>
    </submittedName>
</protein>
<dbReference type="Proteomes" id="UP000789342">
    <property type="component" value="Unassembled WGS sequence"/>
</dbReference>
<accession>A0A9N8VH25</accession>
<keyword evidence="3" id="KW-1185">Reference proteome</keyword>
<dbReference type="Gene3D" id="1.10.510.10">
    <property type="entry name" value="Transferase(Phosphotransferase) domain 1"/>
    <property type="match status" value="1"/>
</dbReference>
<dbReference type="SUPFAM" id="SSF56112">
    <property type="entry name" value="Protein kinase-like (PK-like)"/>
    <property type="match status" value="1"/>
</dbReference>
<reference evidence="2" key="1">
    <citation type="submission" date="2021-06" db="EMBL/GenBank/DDBJ databases">
        <authorList>
            <person name="Kallberg Y."/>
            <person name="Tangrot J."/>
            <person name="Rosling A."/>
        </authorList>
    </citation>
    <scope>NUCLEOTIDE SEQUENCE</scope>
    <source>
        <strain evidence="2">CL551</strain>
    </source>
</reference>
<gene>
    <name evidence="2" type="ORF">AMORRO_LOCUS833</name>
</gene>
<comment type="caution">
    <text evidence="2">The sequence shown here is derived from an EMBL/GenBank/DDBJ whole genome shotgun (WGS) entry which is preliminary data.</text>
</comment>
<dbReference type="PROSITE" id="PS50011">
    <property type="entry name" value="PROTEIN_KINASE_DOM"/>
    <property type="match status" value="1"/>
</dbReference>
<evidence type="ECO:0000259" key="1">
    <source>
        <dbReference type="PROSITE" id="PS50011"/>
    </source>
</evidence>
<dbReference type="EMBL" id="CAJVPV010000273">
    <property type="protein sequence ID" value="CAG8449615.1"/>
    <property type="molecule type" value="Genomic_DNA"/>
</dbReference>
<proteinExistence type="predicted"/>
<dbReference type="InterPro" id="IPR001245">
    <property type="entry name" value="Ser-Thr/Tyr_kinase_cat_dom"/>
</dbReference>
<evidence type="ECO:0000313" key="2">
    <source>
        <dbReference type="EMBL" id="CAG8449615.1"/>
    </source>
</evidence>
<dbReference type="AlphaFoldDB" id="A0A9N8VH25"/>
<evidence type="ECO:0000313" key="3">
    <source>
        <dbReference type="Proteomes" id="UP000789342"/>
    </source>
</evidence>
<feature type="domain" description="Protein kinase" evidence="1">
    <location>
        <begin position="1"/>
        <end position="69"/>
    </location>
</feature>
<dbReference type="GO" id="GO:0005524">
    <property type="term" value="F:ATP binding"/>
    <property type="evidence" value="ECO:0007669"/>
    <property type="project" value="InterPro"/>
</dbReference>
<dbReference type="GO" id="GO:0004672">
    <property type="term" value="F:protein kinase activity"/>
    <property type="evidence" value="ECO:0007669"/>
    <property type="project" value="InterPro"/>
</dbReference>
<dbReference type="OrthoDB" id="3205772at2759"/>
<name>A0A9N8VH25_9GLOM</name>
<dbReference type="InterPro" id="IPR000719">
    <property type="entry name" value="Prot_kinase_dom"/>
</dbReference>
<sequence>MVMYEVFSGVSPFKDVDCDNDNESQSLAIRVCNGERPEIQGLPPLIVELIKKCWDSDPTKRPSAEDLSA</sequence>
<dbReference type="InterPro" id="IPR011009">
    <property type="entry name" value="Kinase-like_dom_sf"/>
</dbReference>